<sequence>MDFYIDQLRTSTHLKNILTRVRSRTGIQNMNVICRWGFCLSLKQTSLPRDIDEKLDGVTIDYDTFAGKNKIIYTQLLVNNMVKHNVEITRRSLAKYLNSHVNRGINIIYNNKLKSIVGLLKLTNSKS</sequence>
<name>Q1UZN2_PELU1</name>
<dbReference type="HOGENOM" id="CLU_162722_0_0_5"/>
<dbReference type="InterPro" id="IPR038472">
    <property type="entry name" value="DndE_sf"/>
</dbReference>
<dbReference type="Proteomes" id="UP000005306">
    <property type="component" value="Unassembled WGS sequence"/>
</dbReference>
<comment type="caution">
    <text evidence="1">The sequence shown here is derived from an EMBL/GenBank/DDBJ whole genome shotgun (WGS) entry which is preliminary data.</text>
</comment>
<organism evidence="1 2">
    <name type="scientific">Pelagibacter ubique (strain HTCC1002)</name>
    <dbReference type="NCBI Taxonomy" id="314261"/>
    <lineage>
        <taxon>Bacteria</taxon>
        <taxon>Pseudomonadati</taxon>
        <taxon>Pseudomonadota</taxon>
        <taxon>Alphaproteobacteria</taxon>
        <taxon>Candidatus Pelagibacterales</taxon>
        <taxon>Candidatus Pelagibacteraceae</taxon>
        <taxon>Candidatus Pelagibacter</taxon>
    </lineage>
</organism>
<evidence type="ECO:0000313" key="1">
    <source>
        <dbReference type="EMBL" id="EAS84159.1"/>
    </source>
</evidence>
<dbReference type="Pfam" id="PF08870">
    <property type="entry name" value="DndE"/>
    <property type="match status" value="1"/>
</dbReference>
<dbReference type="Gene3D" id="1.10.1220.160">
    <property type="entry name" value="DNA sulphur modification protein DndE"/>
    <property type="match status" value="1"/>
</dbReference>
<dbReference type="RefSeq" id="WP_006996746.1">
    <property type="nucleotide sequence ID" value="NZ_CH724130.1"/>
</dbReference>
<reference evidence="1 2" key="1">
    <citation type="submission" date="2006-04" db="EMBL/GenBank/DDBJ databases">
        <authorList>
            <person name="Giovannoni S.J."/>
            <person name="Cho J.-C."/>
            <person name="Ferriera S."/>
            <person name="Johnson J."/>
            <person name="Kravitz S."/>
            <person name="Halpern A."/>
            <person name="Remington K."/>
            <person name="Beeson K."/>
            <person name="Tran B."/>
            <person name="Rogers Y.-H."/>
            <person name="Friedman R."/>
            <person name="Venter J.C."/>
        </authorList>
    </citation>
    <scope>NUCLEOTIDE SEQUENCE [LARGE SCALE GENOMIC DNA]</scope>
    <source>
        <strain evidence="1 2">HTCC1002</strain>
    </source>
</reference>
<evidence type="ECO:0000313" key="2">
    <source>
        <dbReference type="Proteomes" id="UP000005306"/>
    </source>
</evidence>
<dbReference type="EMBL" id="AAPV01000002">
    <property type="protein sequence ID" value="EAS84159.1"/>
    <property type="molecule type" value="Genomic_DNA"/>
</dbReference>
<dbReference type="InterPro" id="IPR014969">
    <property type="entry name" value="DNA_S_DndE"/>
</dbReference>
<gene>
    <name evidence="1" type="ORF">PU1002_00515</name>
</gene>
<protein>
    <recommendedName>
        <fullName evidence="3">DNA sulfur modification protein DndE</fullName>
    </recommendedName>
</protein>
<evidence type="ECO:0008006" key="3">
    <source>
        <dbReference type="Google" id="ProtNLM"/>
    </source>
</evidence>
<proteinExistence type="predicted"/>
<dbReference type="AlphaFoldDB" id="Q1UZN2"/>
<dbReference type="NCBIfam" id="TIGR03184">
    <property type="entry name" value="DNA_S_dndE"/>
    <property type="match status" value="1"/>
</dbReference>
<accession>Q1UZN2</accession>